<dbReference type="GO" id="GO:0003677">
    <property type="term" value="F:DNA binding"/>
    <property type="evidence" value="ECO:0007669"/>
    <property type="project" value="UniProtKB-KW"/>
</dbReference>
<dbReference type="RefSeq" id="WP_113921348.1">
    <property type="nucleotide sequence ID" value="NZ_QNRX01000016.1"/>
</dbReference>
<proteinExistence type="predicted"/>
<sequence length="81" mass="9484">MSSQSCFSYKKLFKKLIDEDMSNKDLMDKADISRSTFYKIKNSENVTTETLLRICEVFDCDISEIMERVKNIDDIEEVSNI</sequence>
<dbReference type="InterPro" id="IPR010982">
    <property type="entry name" value="Lambda_DNA-bd_dom_sf"/>
</dbReference>
<evidence type="ECO:0000313" key="3">
    <source>
        <dbReference type="Proteomes" id="UP000253490"/>
    </source>
</evidence>
<keyword evidence="3" id="KW-1185">Reference proteome</keyword>
<dbReference type="PROSITE" id="PS50943">
    <property type="entry name" value="HTH_CROC1"/>
    <property type="match status" value="1"/>
</dbReference>
<dbReference type="OrthoDB" id="9804186at2"/>
<keyword evidence="2" id="KW-0238">DNA-binding</keyword>
<evidence type="ECO:0000313" key="2">
    <source>
        <dbReference type="EMBL" id="RBP60388.1"/>
    </source>
</evidence>
<dbReference type="Gene3D" id="1.10.260.40">
    <property type="entry name" value="lambda repressor-like DNA-binding domains"/>
    <property type="match status" value="1"/>
</dbReference>
<dbReference type="Proteomes" id="UP000253490">
    <property type="component" value="Unassembled WGS sequence"/>
</dbReference>
<organism evidence="2 3">
    <name type="scientific">Alkalibaculum bacchi</name>
    <dbReference type="NCBI Taxonomy" id="645887"/>
    <lineage>
        <taxon>Bacteria</taxon>
        <taxon>Bacillati</taxon>
        <taxon>Bacillota</taxon>
        <taxon>Clostridia</taxon>
        <taxon>Eubacteriales</taxon>
        <taxon>Eubacteriaceae</taxon>
        <taxon>Alkalibaculum</taxon>
    </lineage>
</organism>
<name>A0A366I2D5_9FIRM</name>
<accession>A0A366I2D5</accession>
<dbReference type="AlphaFoldDB" id="A0A366I2D5"/>
<comment type="caution">
    <text evidence="2">The sequence shown here is derived from an EMBL/GenBank/DDBJ whole genome shotgun (WGS) entry which is preliminary data.</text>
</comment>
<feature type="domain" description="HTH cro/C1-type" evidence="1">
    <location>
        <begin position="28"/>
        <end position="65"/>
    </location>
</feature>
<evidence type="ECO:0000259" key="1">
    <source>
        <dbReference type="PROSITE" id="PS50943"/>
    </source>
</evidence>
<gene>
    <name evidence="2" type="ORF">DES36_11645</name>
</gene>
<dbReference type="Pfam" id="PF13443">
    <property type="entry name" value="HTH_26"/>
    <property type="match status" value="1"/>
</dbReference>
<dbReference type="EMBL" id="QNRX01000016">
    <property type="protein sequence ID" value="RBP60388.1"/>
    <property type="molecule type" value="Genomic_DNA"/>
</dbReference>
<dbReference type="InterPro" id="IPR001387">
    <property type="entry name" value="Cro/C1-type_HTH"/>
</dbReference>
<reference evidence="2 3" key="1">
    <citation type="submission" date="2018-06" db="EMBL/GenBank/DDBJ databases">
        <title>Genomic Encyclopedia of Type Strains, Phase IV (KMG-IV): sequencing the most valuable type-strain genomes for metagenomic binning, comparative biology and taxonomic classification.</title>
        <authorList>
            <person name="Goeker M."/>
        </authorList>
    </citation>
    <scope>NUCLEOTIDE SEQUENCE [LARGE SCALE GENOMIC DNA]</scope>
    <source>
        <strain evidence="2 3">DSM 22112</strain>
    </source>
</reference>
<dbReference type="SUPFAM" id="SSF47413">
    <property type="entry name" value="lambda repressor-like DNA-binding domains"/>
    <property type="match status" value="1"/>
</dbReference>
<protein>
    <submittedName>
        <fullName evidence="2">DNA-binding Xre family transcriptional regulator</fullName>
    </submittedName>
</protein>